<reference evidence="1 2" key="1">
    <citation type="journal article" date="2020" name="Int. J. Syst. Evol. Microbiol.">
        <title>Paraburkholderia madseniana sp. nov., a phenolic acid-degrading bacterium isolated from acidic forest soil.</title>
        <authorList>
            <person name="Wilhelm R.C."/>
            <person name="Murphy S.J.L."/>
            <person name="Feriancek N.M."/>
            <person name="Karasz D.C."/>
            <person name="DeRito C.M."/>
            <person name="Newman J.D."/>
            <person name="Buckley D.H."/>
        </authorList>
    </citation>
    <scope>NUCLEOTIDE SEQUENCE [LARGE SCALE GENOMIC DNA]</scope>
    <source>
        <strain evidence="1 2">RP11</strain>
    </source>
</reference>
<protein>
    <submittedName>
        <fullName evidence="1">Uncharacterized protein</fullName>
    </submittedName>
</protein>
<proteinExistence type="predicted"/>
<comment type="caution">
    <text evidence="1">The sequence shown here is derived from an EMBL/GenBank/DDBJ whole genome shotgun (WGS) entry which is preliminary data.</text>
</comment>
<gene>
    <name evidence="1" type="ORF">FSO04_21845</name>
</gene>
<dbReference type="RefSeq" id="WP_154562363.1">
    <property type="nucleotide sequence ID" value="NZ_VOSW01000041.1"/>
</dbReference>
<evidence type="ECO:0000313" key="1">
    <source>
        <dbReference type="EMBL" id="KAE8757846.1"/>
    </source>
</evidence>
<organism evidence="1 2">
    <name type="scientific">Paraburkholderia madseniana</name>
    <dbReference type="NCBI Taxonomy" id="2599607"/>
    <lineage>
        <taxon>Bacteria</taxon>
        <taxon>Pseudomonadati</taxon>
        <taxon>Pseudomonadota</taxon>
        <taxon>Betaproteobacteria</taxon>
        <taxon>Burkholderiales</taxon>
        <taxon>Burkholderiaceae</taxon>
        <taxon>Paraburkholderia</taxon>
    </lineage>
</organism>
<dbReference type="Proteomes" id="UP000463700">
    <property type="component" value="Unassembled WGS sequence"/>
</dbReference>
<name>A0A6N6WBM2_9BURK</name>
<accession>A0A6N6WBM2</accession>
<dbReference type="OrthoDB" id="9086845at2"/>
<evidence type="ECO:0000313" key="2">
    <source>
        <dbReference type="Proteomes" id="UP000463700"/>
    </source>
</evidence>
<sequence length="101" mass="11478">MTFHQTTREWDRHAPDAATFEQETAKVRAAAMATEPFKTYAAYASRPWENDAFSCRELASAYWNQINGLRMPTLPADKCSRIYERADRYSRPTGTASGGDH</sequence>
<dbReference type="EMBL" id="VOSW01000041">
    <property type="protein sequence ID" value="KAE8757846.1"/>
    <property type="molecule type" value="Genomic_DNA"/>
</dbReference>
<dbReference type="AlphaFoldDB" id="A0A6N6WBM2"/>